<protein>
    <recommendedName>
        <fullName evidence="3">Extracellular protein</fullName>
    </recommendedName>
</protein>
<name>A0ABW1S3B8_9LACO</name>
<gene>
    <name evidence="1" type="ORF">ACFP5Y_13635</name>
</gene>
<sequence>MITMPAQAATTATVPTKFRHTWTQRLKSVSDPRYSKLTKHSIDAGSKGFHHKIAGKDLSVKKASGGWYRIGFAGNANPYDKTAKRQIGGKKVTVLMKKASAKSLQTDIFLTGKRTMTYNESFVNLK</sequence>
<dbReference type="Proteomes" id="UP001596282">
    <property type="component" value="Unassembled WGS sequence"/>
</dbReference>
<evidence type="ECO:0000313" key="1">
    <source>
        <dbReference type="EMBL" id="MFC6182273.1"/>
    </source>
</evidence>
<reference evidence="2" key="1">
    <citation type="journal article" date="2019" name="Int. J. Syst. Evol. Microbiol.">
        <title>The Global Catalogue of Microorganisms (GCM) 10K type strain sequencing project: providing services to taxonomists for standard genome sequencing and annotation.</title>
        <authorList>
            <consortium name="The Broad Institute Genomics Platform"/>
            <consortium name="The Broad Institute Genome Sequencing Center for Infectious Disease"/>
            <person name="Wu L."/>
            <person name="Ma J."/>
        </authorList>
    </citation>
    <scope>NUCLEOTIDE SEQUENCE [LARGE SCALE GENOMIC DNA]</scope>
    <source>
        <strain evidence="2">CCM 8933</strain>
    </source>
</reference>
<organism evidence="1 2">
    <name type="scientific">Lactiplantibacillus daowaiensis</name>
    <dbReference type="NCBI Taxonomy" id="2559918"/>
    <lineage>
        <taxon>Bacteria</taxon>
        <taxon>Bacillati</taxon>
        <taxon>Bacillota</taxon>
        <taxon>Bacilli</taxon>
        <taxon>Lactobacillales</taxon>
        <taxon>Lactobacillaceae</taxon>
        <taxon>Lactiplantibacillus</taxon>
    </lineage>
</organism>
<proteinExistence type="predicted"/>
<evidence type="ECO:0000313" key="2">
    <source>
        <dbReference type="Proteomes" id="UP001596282"/>
    </source>
</evidence>
<keyword evidence="2" id="KW-1185">Reference proteome</keyword>
<evidence type="ECO:0008006" key="3">
    <source>
        <dbReference type="Google" id="ProtNLM"/>
    </source>
</evidence>
<dbReference type="RefSeq" id="WP_223876585.1">
    <property type="nucleotide sequence ID" value="NZ_BJDJ01000002.1"/>
</dbReference>
<comment type="caution">
    <text evidence="1">The sequence shown here is derived from an EMBL/GenBank/DDBJ whole genome shotgun (WGS) entry which is preliminary data.</text>
</comment>
<accession>A0ABW1S3B8</accession>
<dbReference type="EMBL" id="JBHSSC010000044">
    <property type="protein sequence ID" value="MFC6182273.1"/>
    <property type="molecule type" value="Genomic_DNA"/>
</dbReference>